<organism evidence="6 7">
    <name type="scientific">Mameliella alba</name>
    <dbReference type="NCBI Taxonomy" id="561184"/>
    <lineage>
        <taxon>Bacteria</taxon>
        <taxon>Pseudomonadati</taxon>
        <taxon>Pseudomonadota</taxon>
        <taxon>Alphaproteobacteria</taxon>
        <taxon>Rhodobacterales</taxon>
        <taxon>Roseobacteraceae</taxon>
        <taxon>Mameliella</taxon>
    </lineage>
</organism>
<evidence type="ECO:0000256" key="2">
    <source>
        <dbReference type="ARBA" id="ARBA00022679"/>
    </source>
</evidence>
<keyword evidence="3 6" id="KW-0418">Kinase</keyword>
<dbReference type="EMBL" id="JSUQ01000002">
    <property type="protein sequence ID" value="KHQ54732.1"/>
    <property type="molecule type" value="Genomic_DNA"/>
</dbReference>
<dbReference type="InterPro" id="IPR000577">
    <property type="entry name" value="Carb_kinase_FGGY"/>
</dbReference>
<feature type="domain" description="Carbohydrate kinase FGGY N-terminal" evidence="4">
    <location>
        <begin position="4"/>
        <end position="248"/>
    </location>
</feature>
<evidence type="ECO:0000313" key="6">
    <source>
        <dbReference type="EMBL" id="KHQ54732.1"/>
    </source>
</evidence>
<dbReference type="Gene3D" id="3.30.420.40">
    <property type="match status" value="2"/>
</dbReference>
<dbReference type="GO" id="GO:0005975">
    <property type="term" value="P:carbohydrate metabolic process"/>
    <property type="evidence" value="ECO:0007669"/>
    <property type="project" value="InterPro"/>
</dbReference>
<dbReference type="PANTHER" id="PTHR43095:SF3">
    <property type="entry name" value="L-XYLULOSE_3-KETO-L-GULONATE KINASE"/>
    <property type="match status" value="1"/>
</dbReference>
<dbReference type="Pfam" id="PF02782">
    <property type="entry name" value="FGGY_C"/>
    <property type="match status" value="1"/>
</dbReference>
<dbReference type="OrthoDB" id="9805576at2"/>
<gene>
    <name evidence="6" type="ORF">OA50_00566</name>
</gene>
<dbReference type="PANTHER" id="PTHR43095">
    <property type="entry name" value="SUGAR KINASE"/>
    <property type="match status" value="1"/>
</dbReference>
<keyword evidence="7" id="KW-1185">Reference proteome</keyword>
<protein>
    <submittedName>
        <fullName evidence="6">L-xylulose kinase</fullName>
    </submittedName>
</protein>
<dbReference type="Pfam" id="PF00370">
    <property type="entry name" value="FGGY_N"/>
    <property type="match status" value="1"/>
</dbReference>
<dbReference type="InterPro" id="IPR050406">
    <property type="entry name" value="FGGY_Carb_Kinase"/>
</dbReference>
<comment type="caution">
    <text evidence="6">The sequence shown here is derived from an EMBL/GenBank/DDBJ whole genome shotgun (WGS) entry which is preliminary data.</text>
</comment>
<proteinExistence type="inferred from homology"/>
<evidence type="ECO:0000256" key="3">
    <source>
        <dbReference type="ARBA" id="ARBA00022777"/>
    </source>
</evidence>
<feature type="domain" description="Carbohydrate kinase FGGY C-terminal" evidence="5">
    <location>
        <begin position="259"/>
        <end position="447"/>
    </location>
</feature>
<dbReference type="InterPro" id="IPR018484">
    <property type="entry name" value="FGGY_N"/>
</dbReference>
<evidence type="ECO:0000259" key="4">
    <source>
        <dbReference type="Pfam" id="PF00370"/>
    </source>
</evidence>
<dbReference type="InterPro" id="IPR043129">
    <property type="entry name" value="ATPase_NBD"/>
</dbReference>
<dbReference type="PIRSF" id="PIRSF000538">
    <property type="entry name" value="GlpK"/>
    <property type="match status" value="1"/>
</dbReference>
<dbReference type="SUPFAM" id="SSF53067">
    <property type="entry name" value="Actin-like ATPase domain"/>
    <property type="match status" value="2"/>
</dbReference>
<evidence type="ECO:0000259" key="5">
    <source>
        <dbReference type="Pfam" id="PF02782"/>
    </source>
</evidence>
<evidence type="ECO:0000313" key="7">
    <source>
        <dbReference type="Proteomes" id="UP000030960"/>
    </source>
</evidence>
<reference evidence="6 7" key="1">
    <citation type="submission" date="2014-10" db="EMBL/GenBank/DDBJ databases">
        <title>Genome sequence of Ponticoccus sp. strain UMTAT08 isolated from clonal culture of toxic dinoflagellate Alexandrium tamiyavanichii.</title>
        <authorList>
            <person name="Gan H.Y."/>
            <person name="Muhd D.-D."/>
            <person name="Mohd Noor M.E."/>
            <person name="Yeong Y.S."/>
            <person name="Usup G."/>
        </authorList>
    </citation>
    <scope>NUCLEOTIDE SEQUENCE [LARGE SCALE GENOMIC DNA]</scope>
    <source>
        <strain evidence="6 7">UMTAT08</strain>
    </source>
</reference>
<dbReference type="GO" id="GO:0016301">
    <property type="term" value="F:kinase activity"/>
    <property type="evidence" value="ECO:0007669"/>
    <property type="project" value="UniProtKB-KW"/>
</dbReference>
<sequence>MDRILAIDSGLTVTKAVIFDLKGTQLAVARRNVTQLKPAPRRVERDMTDLWRQTASAIRDVLETSGTDPARIVAVAATAHGDGIYLLDKAGKPLGTGILSLDSRAFQIVEDWQTDGTDQRALALTGQVPHVSAHSALLGWVQRHEPDRFAQIGHVLACKDWLCFCLSGRIGTDHTEASTSFTDVQSQTWSQEALELFGLGDVQGALPRADHSASVVGEVTQAAAEATGLRPGTPVAAGLHDVTASALGIGAHRPGVVGIVAGTYSINESVSTRPIVDARWFCRNAIDAGQWNNMSISPASTTNYDWFLDTFCAVERAQARAEGQDIHAHLRPEIDAALSRPSSILYHPYLFGSPMGAAPSAGFLGLRGWHERGDLLAALLEGVAFNHRDHVDALRGSFGGSEARLTGGASRNPSVAQLFADVLDMPVTVTDTDEAAAWGAALCAGAAVGAFAGWNADPRDLAARETTYLPTPERAAHYARRYAIYHEIAEGMGAAWDRLNSLETLARGTAND</sequence>
<name>A0A0B3S375_9RHOB</name>
<dbReference type="STRING" id="561184.SAMN05216376_107182"/>
<dbReference type="AlphaFoldDB" id="A0A0B3S375"/>
<comment type="similarity">
    <text evidence="1">Belongs to the FGGY kinase family.</text>
</comment>
<dbReference type="CDD" id="cd07802">
    <property type="entry name" value="ASKHA_NBD_FGGY_EcLyxK-like"/>
    <property type="match status" value="1"/>
</dbReference>
<dbReference type="PATRIC" id="fig|1515334.3.peg.572"/>
<keyword evidence="2" id="KW-0808">Transferase</keyword>
<evidence type="ECO:0000256" key="1">
    <source>
        <dbReference type="ARBA" id="ARBA00009156"/>
    </source>
</evidence>
<dbReference type="InterPro" id="IPR018485">
    <property type="entry name" value="FGGY_C"/>
</dbReference>
<accession>A0A0B3S375</accession>
<dbReference type="RefSeq" id="WP_043137094.1">
    <property type="nucleotide sequence ID" value="NZ_JSUQ01000002.1"/>
</dbReference>
<dbReference type="Proteomes" id="UP000030960">
    <property type="component" value="Unassembled WGS sequence"/>
</dbReference>